<dbReference type="EMBL" id="MN739850">
    <property type="protein sequence ID" value="QHT74490.1"/>
    <property type="molecule type" value="Genomic_DNA"/>
</dbReference>
<organism evidence="1">
    <name type="scientific">viral metagenome</name>
    <dbReference type="NCBI Taxonomy" id="1070528"/>
    <lineage>
        <taxon>unclassified sequences</taxon>
        <taxon>metagenomes</taxon>
        <taxon>organismal metagenomes</taxon>
    </lineage>
</organism>
<dbReference type="InterPro" id="IPR014903">
    <property type="entry name" value="DUF1796"/>
</dbReference>
<sequence>MIIIPIGIQCATTMFKNKIQKTHTLPFDWMFATPRFVFEILVLLLEQNMNLEELVKNHFFYCEKRANMTEVEHYYTCDDGFALYNSKYNVIFPHDENNIENINKYIRRFERLKDIILNSNEELCFIYTSPSSSKTGNFTIDGNIVINDVYLYLSRIYSLIGKYRNGENNNLDYTPLNNSIRTADLYGAPHRGANSNIRSYKLFLFDAIQEENPELLHKNIILCRLQKCDSWVDLIPQMKSYV</sequence>
<reference evidence="1" key="1">
    <citation type="journal article" date="2020" name="Nature">
        <title>Giant virus diversity and host interactions through global metagenomics.</title>
        <authorList>
            <person name="Schulz F."/>
            <person name="Roux S."/>
            <person name="Paez-Espino D."/>
            <person name="Jungbluth S."/>
            <person name="Walsh D.A."/>
            <person name="Denef V.J."/>
            <person name="McMahon K.D."/>
            <person name="Konstantinidis K.T."/>
            <person name="Eloe-Fadrosh E.A."/>
            <person name="Kyrpides N.C."/>
            <person name="Woyke T."/>
        </authorList>
    </citation>
    <scope>NUCLEOTIDE SEQUENCE</scope>
    <source>
        <strain evidence="1">GVMAG-M-3300023179-59</strain>
    </source>
</reference>
<evidence type="ECO:0000313" key="1">
    <source>
        <dbReference type="EMBL" id="QHT74490.1"/>
    </source>
</evidence>
<accession>A0A6C0H284</accession>
<proteinExistence type="predicted"/>
<dbReference type="Pfam" id="PF08795">
    <property type="entry name" value="DUF1796"/>
    <property type="match status" value="1"/>
</dbReference>
<protein>
    <submittedName>
        <fullName evidence="1">Uncharacterized protein</fullName>
    </submittedName>
</protein>
<name>A0A6C0H284_9ZZZZ</name>
<dbReference type="AlphaFoldDB" id="A0A6C0H284"/>